<evidence type="ECO:0000313" key="2">
    <source>
        <dbReference type="Proteomes" id="UP000504635"/>
    </source>
</evidence>
<organism evidence="2 3">
    <name type="scientific">Sitophilus oryzae</name>
    <name type="common">Rice weevil</name>
    <name type="synonym">Curculio oryzae</name>
    <dbReference type="NCBI Taxonomy" id="7048"/>
    <lineage>
        <taxon>Eukaryota</taxon>
        <taxon>Metazoa</taxon>
        <taxon>Ecdysozoa</taxon>
        <taxon>Arthropoda</taxon>
        <taxon>Hexapoda</taxon>
        <taxon>Insecta</taxon>
        <taxon>Pterygota</taxon>
        <taxon>Neoptera</taxon>
        <taxon>Endopterygota</taxon>
        <taxon>Coleoptera</taxon>
        <taxon>Polyphaga</taxon>
        <taxon>Cucujiformia</taxon>
        <taxon>Curculionidae</taxon>
        <taxon>Dryophthorinae</taxon>
        <taxon>Sitophilus</taxon>
    </lineage>
</organism>
<accession>A0A6J2XDF8</accession>
<dbReference type="InParanoid" id="A0A6J2XDF8"/>
<dbReference type="OrthoDB" id="6781885at2759"/>
<gene>
    <name evidence="3" type="primary">LOC115877277</name>
</gene>
<dbReference type="InterPro" id="IPR005135">
    <property type="entry name" value="Endo/exonuclease/phosphatase"/>
</dbReference>
<evidence type="ECO:0000259" key="1">
    <source>
        <dbReference type="Pfam" id="PF03372"/>
    </source>
</evidence>
<dbReference type="RefSeq" id="XP_030749272.1">
    <property type="nucleotide sequence ID" value="XM_030893412.1"/>
</dbReference>
<dbReference type="Gene3D" id="3.60.10.10">
    <property type="entry name" value="Endonuclease/exonuclease/phosphatase"/>
    <property type="match status" value="1"/>
</dbReference>
<feature type="domain" description="Endonuclease/exonuclease/phosphatase" evidence="1">
    <location>
        <begin position="16"/>
        <end position="218"/>
    </location>
</feature>
<dbReference type="SUPFAM" id="SSF56219">
    <property type="entry name" value="DNase I-like"/>
    <property type="match status" value="1"/>
</dbReference>
<proteinExistence type="predicted"/>
<dbReference type="Pfam" id="PF03372">
    <property type="entry name" value="Exo_endo_phos"/>
    <property type="match status" value="1"/>
</dbReference>
<protein>
    <submittedName>
        <fullName evidence="3">Uncharacterized protein LOC115877277</fullName>
    </submittedName>
</protein>
<dbReference type="GO" id="GO:0003824">
    <property type="term" value="F:catalytic activity"/>
    <property type="evidence" value="ECO:0007669"/>
    <property type="project" value="InterPro"/>
</dbReference>
<dbReference type="Proteomes" id="UP000504635">
    <property type="component" value="Unplaced"/>
</dbReference>
<reference evidence="3" key="1">
    <citation type="submission" date="2025-08" db="UniProtKB">
        <authorList>
            <consortium name="RefSeq"/>
        </authorList>
    </citation>
    <scope>IDENTIFICATION</scope>
    <source>
        <tissue evidence="3">Gonads</tissue>
    </source>
</reference>
<dbReference type="AlphaFoldDB" id="A0A6J2XDF8"/>
<keyword evidence="2" id="KW-1185">Reference proteome</keyword>
<dbReference type="PANTHER" id="PTHR33395:SF22">
    <property type="entry name" value="REVERSE TRANSCRIPTASE DOMAIN-CONTAINING PROTEIN"/>
    <property type="match status" value="1"/>
</dbReference>
<sequence length="356" mass="40756">MASASSNKNKFYFSHFNIRSLCSDFDSFSDYVAAEAFDIYGLSETWLSEPLSSNNFKIHNYNLVRKDRDGRGGGVAFYVVNSLKFQVIDTSAQQSALEQLWIRTKINGKIICFGTLYRPPMANLASSLDDLENAIVSFLPDCDVVMFGGDLNVDMLEAGSPGCSAINQFFNKYNLTQLVQSPTRISQFGGKLIDVLVTSNPKLISDVQVINMDNISDHHLVLTDLDLQKNRVPISYRTYRDYSHFVLTDFVNDLFNVNWQNIFNMTNIDQMITFFQKNITDVFNIHAPLKTSRFSKPPAPWITDNIKFMMKLRQKALTRYKKLKTDTSLYEYKQLRNLVTSAVRNEKKLILNINLD</sequence>
<dbReference type="PANTHER" id="PTHR33395">
    <property type="entry name" value="TRANSCRIPTASE, PUTATIVE-RELATED-RELATED"/>
    <property type="match status" value="1"/>
</dbReference>
<dbReference type="KEGG" id="soy:115877277"/>
<dbReference type="GeneID" id="115877277"/>
<dbReference type="InterPro" id="IPR036691">
    <property type="entry name" value="Endo/exonu/phosph_ase_sf"/>
</dbReference>
<name>A0A6J2XDF8_SITOR</name>
<evidence type="ECO:0000313" key="3">
    <source>
        <dbReference type="RefSeq" id="XP_030749272.1"/>
    </source>
</evidence>